<reference evidence="1" key="2">
    <citation type="submission" date="2022-12" db="EMBL/GenBank/DDBJ databases">
        <authorList>
            <person name="Dechsakulwatana C."/>
            <person name="Rungsihiranrut A."/>
            <person name="Muangchinda C."/>
            <person name="Ningthoujam R."/>
            <person name="Klankeo P."/>
            <person name="Pinyakong O."/>
        </authorList>
    </citation>
    <scope>NUCLEOTIDE SEQUENCE</scope>
    <source>
        <strain evidence="1">TL01-2</strain>
    </source>
</reference>
<dbReference type="AlphaFoldDB" id="A0AAX6NBF6"/>
<protein>
    <recommendedName>
        <fullName evidence="3">AAA family ATPase</fullName>
    </recommendedName>
</protein>
<evidence type="ECO:0008006" key="3">
    <source>
        <dbReference type="Google" id="ProtNLM"/>
    </source>
</evidence>
<proteinExistence type="predicted"/>
<evidence type="ECO:0000313" key="1">
    <source>
        <dbReference type="EMBL" id="MDU9693228.1"/>
    </source>
</evidence>
<sequence length="43" mass="4564">MSNTLVVLKGLPGAGKTHFLKTKGLDVYSISPDQVRNLIAAPL</sequence>
<organism evidence="1 2">
    <name type="scientific">Priestia aryabhattai</name>
    <name type="common">Bacillus aryabhattai</name>
    <dbReference type="NCBI Taxonomy" id="412384"/>
    <lineage>
        <taxon>Bacteria</taxon>
        <taxon>Bacillati</taxon>
        <taxon>Bacillota</taxon>
        <taxon>Bacilli</taxon>
        <taxon>Bacillales</taxon>
        <taxon>Bacillaceae</taxon>
        <taxon>Priestia</taxon>
    </lineage>
</organism>
<comment type="caution">
    <text evidence="1">The sequence shown here is derived from an EMBL/GenBank/DDBJ whole genome shotgun (WGS) entry which is preliminary data.</text>
</comment>
<reference evidence="1" key="1">
    <citation type="journal article" date="2022" name="J Environ Chem Eng">
        <title>Biodegradation of petroleum oil using a constructed nonpathogenic and heavy metal-tolerant bacterial consortium isolated from marine sponges.</title>
        <authorList>
            <person name="Dechsakulwatana C."/>
            <person name="Rungsihiranrut A."/>
            <person name="Muangchinda C."/>
            <person name="Ningthoujam R."/>
            <person name="Klankeo P."/>
            <person name="Pinyakong O."/>
        </authorList>
    </citation>
    <scope>NUCLEOTIDE SEQUENCE</scope>
    <source>
        <strain evidence="1">TL01-2</strain>
    </source>
</reference>
<dbReference type="RefSeq" id="WP_316910456.1">
    <property type="nucleotide sequence ID" value="NZ_JAPTGD010000002.1"/>
</dbReference>
<dbReference type="SUPFAM" id="SSF52540">
    <property type="entry name" value="P-loop containing nucleoside triphosphate hydrolases"/>
    <property type="match status" value="1"/>
</dbReference>
<gene>
    <name evidence="1" type="ORF">O0Q50_18800</name>
</gene>
<dbReference type="InterPro" id="IPR027417">
    <property type="entry name" value="P-loop_NTPase"/>
</dbReference>
<dbReference type="Gene3D" id="3.40.50.300">
    <property type="entry name" value="P-loop containing nucleotide triphosphate hydrolases"/>
    <property type="match status" value="1"/>
</dbReference>
<accession>A0AAX6NBF6</accession>
<evidence type="ECO:0000313" key="2">
    <source>
        <dbReference type="Proteomes" id="UP001269400"/>
    </source>
</evidence>
<dbReference type="Proteomes" id="UP001269400">
    <property type="component" value="Unassembled WGS sequence"/>
</dbReference>
<name>A0AAX6NBF6_PRIAR</name>
<dbReference type="EMBL" id="JAPTGD010000002">
    <property type="protein sequence ID" value="MDU9693228.1"/>
    <property type="molecule type" value="Genomic_DNA"/>
</dbReference>